<evidence type="ECO:0000256" key="1">
    <source>
        <dbReference type="ARBA" id="ARBA00001782"/>
    </source>
</evidence>
<comment type="similarity">
    <text evidence="6 10 11">Belongs to the ribulose-phosphate 3-epimerase family.</text>
</comment>
<dbReference type="HAMAP" id="MF_02227">
    <property type="entry name" value="RPE"/>
    <property type="match status" value="1"/>
</dbReference>
<dbReference type="GO" id="GO:0004750">
    <property type="term" value="F:D-ribulose-phosphate 3-epimerase activity"/>
    <property type="evidence" value="ECO:0007669"/>
    <property type="project" value="UniProtKB-UniRule"/>
</dbReference>
<organism evidence="15 16">
    <name type="scientific">Alicyclobacillus acidoterrestris (strain ATCC 49025 / DSM 3922 / CIP 106132 / NCIMB 13137 / GD3B)</name>
    <dbReference type="NCBI Taxonomy" id="1356854"/>
    <lineage>
        <taxon>Bacteria</taxon>
        <taxon>Bacillati</taxon>
        <taxon>Bacillota</taxon>
        <taxon>Bacilli</taxon>
        <taxon>Bacillales</taxon>
        <taxon>Alicyclobacillaceae</taxon>
        <taxon>Alicyclobacillus</taxon>
    </lineage>
</organism>
<feature type="binding site" evidence="10 14">
    <location>
        <position position="64"/>
    </location>
    <ligand>
        <name>substrate</name>
    </ligand>
</feature>
<feature type="binding site" evidence="10 13">
    <location>
        <position position="64"/>
    </location>
    <ligand>
        <name>a divalent metal cation</name>
        <dbReference type="ChEBI" id="CHEBI:60240"/>
    </ligand>
</feature>
<dbReference type="OrthoDB" id="1645589at2"/>
<dbReference type="InterPro" id="IPR000056">
    <property type="entry name" value="Ribul_P_3_epim-like"/>
</dbReference>
<dbReference type="InterPro" id="IPR011060">
    <property type="entry name" value="RibuloseP-bd_barrel"/>
</dbReference>
<dbReference type="InterPro" id="IPR013785">
    <property type="entry name" value="Aldolase_TIM"/>
</dbReference>
<dbReference type="GO" id="GO:0046872">
    <property type="term" value="F:metal ion binding"/>
    <property type="evidence" value="ECO:0007669"/>
    <property type="project" value="UniProtKB-UniRule"/>
</dbReference>
<feature type="binding site" evidence="10 14">
    <location>
        <position position="6"/>
    </location>
    <ligand>
        <name>substrate</name>
    </ligand>
</feature>
<dbReference type="SUPFAM" id="SSF51366">
    <property type="entry name" value="Ribulose-phoshate binding barrel"/>
    <property type="match status" value="1"/>
</dbReference>
<keyword evidence="10 11" id="KW-0119">Carbohydrate metabolism</keyword>
<evidence type="ECO:0000313" key="15">
    <source>
        <dbReference type="EMBL" id="UNO50826.1"/>
    </source>
</evidence>
<evidence type="ECO:0000256" key="11">
    <source>
        <dbReference type="PIRNR" id="PIRNR001461"/>
    </source>
</evidence>
<feature type="active site" description="Proton acceptor" evidence="10 12">
    <location>
        <position position="33"/>
    </location>
</feature>
<evidence type="ECO:0000256" key="9">
    <source>
        <dbReference type="ARBA" id="ARBA00023235"/>
    </source>
</evidence>
<dbReference type="AlphaFoldDB" id="A0A9E7D022"/>
<feature type="binding site" evidence="10 13">
    <location>
        <position position="33"/>
    </location>
    <ligand>
        <name>a divalent metal cation</name>
        <dbReference type="ChEBI" id="CHEBI:60240"/>
    </ligand>
</feature>
<comment type="cofactor">
    <cofactor evidence="10 13">
        <name>a divalent metal cation</name>
        <dbReference type="ChEBI" id="CHEBI:60240"/>
    </cofactor>
    <text evidence="10 13">Binds 1 divalent metal cation per subunit.</text>
</comment>
<keyword evidence="13" id="KW-0170">Cobalt</keyword>
<dbReference type="EC" id="5.1.3.1" evidence="7 10"/>
<evidence type="ECO:0000313" key="16">
    <source>
        <dbReference type="Proteomes" id="UP000829401"/>
    </source>
</evidence>
<protein>
    <recommendedName>
        <fullName evidence="7 10">Ribulose-phosphate 3-epimerase</fullName>
        <ecNumber evidence="7 10">5.1.3.1</ecNumber>
    </recommendedName>
</protein>
<dbReference type="CDD" id="cd00429">
    <property type="entry name" value="RPE"/>
    <property type="match status" value="1"/>
</dbReference>
<evidence type="ECO:0000256" key="5">
    <source>
        <dbReference type="ARBA" id="ARBA00001954"/>
    </source>
</evidence>
<dbReference type="RefSeq" id="WP_031218034.1">
    <property type="nucleotide sequence ID" value="NZ_AURB01000068.1"/>
</dbReference>
<dbReference type="GO" id="GO:0005737">
    <property type="term" value="C:cytoplasm"/>
    <property type="evidence" value="ECO:0007669"/>
    <property type="project" value="UniProtKB-ARBA"/>
</dbReference>
<comment type="pathway">
    <text evidence="10">Carbohydrate degradation.</text>
</comment>
<comment type="cofactor">
    <cofactor evidence="2">
        <name>Mn(2+)</name>
        <dbReference type="ChEBI" id="CHEBI:29035"/>
    </cofactor>
</comment>
<evidence type="ECO:0000256" key="7">
    <source>
        <dbReference type="ARBA" id="ARBA00013188"/>
    </source>
</evidence>
<evidence type="ECO:0000256" key="14">
    <source>
        <dbReference type="PIRSR" id="PIRSR001461-3"/>
    </source>
</evidence>
<evidence type="ECO:0000256" key="4">
    <source>
        <dbReference type="ARBA" id="ARBA00001947"/>
    </source>
</evidence>
<dbReference type="PROSITE" id="PS01086">
    <property type="entry name" value="RIBUL_P_3_EPIMER_2"/>
    <property type="match status" value="1"/>
</dbReference>
<gene>
    <name evidence="10 15" type="primary">rpe</name>
    <name evidence="15" type="ORF">K1I37_09370</name>
</gene>
<dbReference type="GO" id="GO:0019323">
    <property type="term" value="P:pentose catabolic process"/>
    <property type="evidence" value="ECO:0007669"/>
    <property type="project" value="UniProtKB-UniRule"/>
</dbReference>
<feature type="binding site" evidence="10 14">
    <location>
        <begin position="196"/>
        <end position="197"/>
    </location>
    <ligand>
        <name>substrate</name>
    </ligand>
</feature>
<proteinExistence type="inferred from homology"/>
<dbReference type="KEGG" id="aaco:K1I37_09370"/>
<keyword evidence="9 10" id="KW-0413">Isomerase</keyword>
<accession>A0A9E7D022</accession>
<name>A0A9E7D022_ALIAG</name>
<feature type="binding site" evidence="10">
    <location>
        <begin position="174"/>
        <end position="176"/>
    </location>
    <ligand>
        <name>substrate</name>
    </ligand>
</feature>
<dbReference type="Gene3D" id="3.20.20.70">
    <property type="entry name" value="Aldolase class I"/>
    <property type="match status" value="1"/>
</dbReference>
<dbReference type="Pfam" id="PF00834">
    <property type="entry name" value="Ribul_P_3_epim"/>
    <property type="match status" value="1"/>
</dbReference>
<evidence type="ECO:0000256" key="10">
    <source>
        <dbReference type="HAMAP-Rule" id="MF_02227"/>
    </source>
</evidence>
<comment type="cofactor">
    <cofactor evidence="3">
        <name>Co(2+)</name>
        <dbReference type="ChEBI" id="CHEBI:48828"/>
    </cofactor>
</comment>
<keyword evidence="16" id="KW-1185">Reference proteome</keyword>
<reference evidence="16" key="1">
    <citation type="journal article" date="2022" name="G3 (Bethesda)">
        <title>Unveiling the complete genome sequence of Alicyclobacillus acidoterrestris DSM 3922T, a taint-producing strain.</title>
        <authorList>
            <person name="Leonardo I.C."/>
            <person name="Barreto Crespo M.T."/>
            <person name="Gaspar F.B."/>
        </authorList>
    </citation>
    <scope>NUCLEOTIDE SEQUENCE [LARGE SCALE GENOMIC DNA]</scope>
    <source>
        <strain evidence="16">DSM 3922</strain>
    </source>
</reference>
<comment type="function">
    <text evidence="10">Catalyzes the reversible epimerization of D-ribulose 5-phosphate to D-xylulose 5-phosphate.</text>
</comment>
<dbReference type="InterPro" id="IPR026019">
    <property type="entry name" value="Ribul_P_3_epim"/>
</dbReference>
<comment type="cofactor">
    <cofactor evidence="4">
        <name>Zn(2+)</name>
        <dbReference type="ChEBI" id="CHEBI:29105"/>
    </cofactor>
</comment>
<keyword evidence="13" id="KW-0464">Manganese</keyword>
<comment type="catalytic activity">
    <reaction evidence="1 10 11">
        <text>D-ribulose 5-phosphate = D-xylulose 5-phosphate</text>
        <dbReference type="Rhea" id="RHEA:13677"/>
        <dbReference type="ChEBI" id="CHEBI:57737"/>
        <dbReference type="ChEBI" id="CHEBI:58121"/>
        <dbReference type="EC" id="5.1.3.1"/>
    </reaction>
</comment>
<dbReference type="EMBL" id="CP080467">
    <property type="protein sequence ID" value="UNO50826.1"/>
    <property type="molecule type" value="Genomic_DNA"/>
</dbReference>
<evidence type="ECO:0000256" key="6">
    <source>
        <dbReference type="ARBA" id="ARBA00009541"/>
    </source>
</evidence>
<dbReference type="NCBIfam" id="NF004076">
    <property type="entry name" value="PRK05581.1-4"/>
    <property type="match status" value="1"/>
</dbReference>
<sequence length="221" mass="23703">MQIAPSILSADFGKFAAEVEEVIEAGCDWIHVDVMDGQFVPNITMGHQVVEALRKRFDCTLDVHLMVAAPERVISAFAEAGADVITVHKEATPHVHRALEMVRSYGIQAGLALNPGTALDGLEYVDDLIDLLLIMTVNPGFGGQSFIPATLNKIRDARERLVKANRGNVRIEVDGGINLHTIGDAKLAGAEIFVAGSAVFGETDRKAAIAALERALHEAQA</sequence>
<evidence type="ECO:0000256" key="8">
    <source>
        <dbReference type="ARBA" id="ARBA00022723"/>
    </source>
</evidence>
<evidence type="ECO:0000256" key="3">
    <source>
        <dbReference type="ARBA" id="ARBA00001941"/>
    </source>
</evidence>
<dbReference type="PIRSF" id="PIRSF001461">
    <property type="entry name" value="RPE"/>
    <property type="match status" value="1"/>
</dbReference>
<feature type="binding site" evidence="14">
    <location>
        <position position="176"/>
    </location>
    <ligand>
        <name>substrate</name>
    </ligand>
</feature>
<keyword evidence="8 10" id="KW-0479">Metal-binding</keyword>
<keyword evidence="13" id="KW-0862">Zinc</keyword>
<dbReference type="FunFam" id="3.20.20.70:FF:000004">
    <property type="entry name" value="Ribulose-phosphate 3-epimerase"/>
    <property type="match status" value="1"/>
</dbReference>
<feature type="binding site" evidence="10 13">
    <location>
        <position position="174"/>
    </location>
    <ligand>
        <name>a divalent metal cation</name>
        <dbReference type="ChEBI" id="CHEBI:60240"/>
    </ligand>
</feature>
<dbReference type="NCBIfam" id="TIGR01163">
    <property type="entry name" value="rpe"/>
    <property type="match status" value="1"/>
</dbReference>
<comment type="cofactor">
    <cofactor evidence="5">
        <name>Fe(2+)</name>
        <dbReference type="ChEBI" id="CHEBI:29033"/>
    </cofactor>
</comment>
<feature type="active site" description="Proton donor" evidence="10 12">
    <location>
        <position position="174"/>
    </location>
</feature>
<dbReference type="PANTHER" id="PTHR11749">
    <property type="entry name" value="RIBULOSE-5-PHOSPHATE-3-EPIMERASE"/>
    <property type="match status" value="1"/>
</dbReference>
<evidence type="ECO:0000256" key="12">
    <source>
        <dbReference type="PIRSR" id="PIRSR001461-1"/>
    </source>
</evidence>
<feature type="binding site" evidence="10 14">
    <location>
        <begin position="140"/>
        <end position="143"/>
    </location>
    <ligand>
        <name>substrate</name>
    </ligand>
</feature>
<dbReference type="PROSITE" id="PS01085">
    <property type="entry name" value="RIBUL_P_3_EPIMER_1"/>
    <property type="match status" value="1"/>
</dbReference>
<feature type="binding site" evidence="10 13">
    <location>
        <position position="31"/>
    </location>
    <ligand>
        <name>a divalent metal cation</name>
        <dbReference type="ChEBI" id="CHEBI:60240"/>
    </ligand>
</feature>
<dbReference type="Proteomes" id="UP000829401">
    <property type="component" value="Chromosome"/>
</dbReference>
<evidence type="ECO:0000256" key="13">
    <source>
        <dbReference type="PIRSR" id="PIRSR001461-2"/>
    </source>
</evidence>
<evidence type="ECO:0000256" key="2">
    <source>
        <dbReference type="ARBA" id="ARBA00001936"/>
    </source>
</evidence>
<dbReference type="GO" id="GO:0006098">
    <property type="term" value="P:pentose-phosphate shunt"/>
    <property type="evidence" value="ECO:0007669"/>
    <property type="project" value="UniProtKB-UniRule"/>
</dbReference>